<name>A0AAD9V7A8_ACRCE</name>
<evidence type="ECO:0000256" key="2">
    <source>
        <dbReference type="SAM" id="Coils"/>
    </source>
</evidence>
<proteinExistence type="inferred from homology"/>
<feature type="coiled-coil region" evidence="2">
    <location>
        <begin position="1"/>
        <end position="32"/>
    </location>
</feature>
<dbReference type="PANTHER" id="PTHR14096:SF28">
    <property type="entry name" value="APOLIPOPROTEIN L, 1-RELATED"/>
    <property type="match status" value="1"/>
</dbReference>
<dbReference type="GO" id="GO:0006869">
    <property type="term" value="P:lipid transport"/>
    <property type="evidence" value="ECO:0007669"/>
    <property type="project" value="InterPro"/>
</dbReference>
<dbReference type="PANTHER" id="PTHR14096">
    <property type="entry name" value="APOLIPOPROTEIN L"/>
    <property type="match status" value="1"/>
</dbReference>
<reference evidence="3" key="1">
    <citation type="journal article" date="2023" name="G3 (Bethesda)">
        <title>Whole genome assembly and annotation of the endangered Caribbean coral Acropora cervicornis.</title>
        <authorList>
            <person name="Selwyn J.D."/>
            <person name="Vollmer S.V."/>
        </authorList>
    </citation>
    <scope>NUCLEOTIDE SEQUENCE</scope>
    <source>
        <strain evidence="3">K2</strain>
    </source>
</reference>
<keyword evidence="4" id="KW-1185">Reference proteome</keyword>
<reference evidence="3" key="2">
    <citation type="journal article" date="2023" name="Science">
        <title>Genomic signatures of disease resistance in endangered staghorn corals.</title>
        <authorList>
            <person name="Vollmer S.V."/>
            <person name="Selwyn J.D."/>
            <person name="Despard B.A."/>
            <person name="Roesel C.L."/>
        </authorList>
    </citation>
    <scope>NUCLEOTIDE SEQUENCE</scope>
    <source>
        <strain evidence="3">K2</strain>
    </source>
</reference>
<evidence type="ECO:0000256" key="1">
    <source>
        <dbReference type="ARBA" id="ARBA00010090"/>
    </source>
</evidence>
<comment type="similarity">
    <text evidence="1">Belongs to the apolipoprotein L family.</text>
</comment>
<dbReference type="InterPro" id="IPR008405">
    <property type="entry name" value="ApoL"/>
</dbReference>
<sequence length="325" mass="33909">MQQLVNEIEDVAENVHEMNVRAEHAIKQLRNAADYLDKVWKDRRIVSAVGTGANIAGGVLSIAGGMATIMTAGAAVPLLMAGGALGVAGSCSNVGTAAVEECINSSIVQETDEAVRNANRAIEKVQKLFNAIKTGKNQVRLVFMAGMAIRMLDKNHLLVKLLKAVVHPDMWAKTLPSVMTALNTVTGLAVGAMGKVVSAVEGRLLEGTSKQGMTIGVNVGSRTCTSSGTKLGTGTAKNVRTKLTAIDAKRVGKPAGAKATQEVGTKAASKAAAGKVIIGVNAVFLVWDAMELAMTVRDIVENQGSEAARSLRCKADEYEALLDAS</sequence>
<dbReference type="GO" id="GO:0008289">
    <property type="term" value="F:lipid binding"/>
    <property type="evidence" value="ECO:0007669"/>
    <property type="project" value="InterPro"/>
</dbReference>
<dbReference type="GO" id="GO:0005576">
    <property type="term" value="C:extracellular region"/>
    <property type="evidence" value="ECO:0007669"/>
    <property type="project" value="InterPro"/>
</dbReference>
<dbReference type="AlphaFoldDB" id="A0AAD9V7A8"/>
<dbReference type="EMBL" id="JARQWQ010000024">
    <property type="protein sequence ID" value="KAK2563672.1"/>
    <property type="molecule type" value="Genomic_DNA"/>
</dbReference>
<keyword evidence="2" id="KW-0175">Coiled coil</keyword>
<dbReference type="GO" id="GO:0016020">
    <property type="term" value="C:membrane"/>
    <property type="evidence" value="ECO:0007669"/>
    <property type="project" value="TreeGrafter"/>
</dbReference>
<comment type="caution">
    <text evidence="3">The sequence shown here is derived from an EMBL/GenBank/DDBJ whole genome shotgun (WGS) entry which is preliminary data.</text>
</comment>
<dbReference type="Pfam" id="PF05461">
    <property type="entry name" value="ApoL"/>
    <property type="match status" value="1"/>
</dbReference>
<organism evidence="3 4">
    <name type="scientific">Acropora cervicornis</name>
    <name type="common">Staghorn coral</name>
    <dbReference type="NCBI Taxonomy" id="6130"/>
    <lineage>
        <taxon>Eukaryota</taxon>
        <taxon>Metazoa</taxon>
        <taxon>Cnidaria</taxon>
        <taxon>Anthozoa</taxon>
        <taxon>Hexacorallia</taxon>
        <taxon>Scleractinia</taxon>
        <taxon>Astrocoeniina</taxon>
        <taxon>Acroporidae</taxon>
        <taxon>Acropora</taxon>
    </lineage>
</organism>
<protein>
    <recommendedName>
        <fullName evidence="5">Apolipoprotein L3</fullName>
    </recommendedName>
</protein>
<evidence type="ECO:0000313" key="4">
    <source>
        <dbReference type="Proteomes" id="UP001249851"/>
    </source>
</evidence>
<dbReference type="Proteomes" id="UP001249851">
    <property type="component" value="Unassembled WGS sequence"/>
</dbReference>
<gene>
    <name evidence="3" type="ORF">P5673_012650</name>
</gene>
<evidence type="ECO:0008006" key="5">
    <source>
        <dbReference type="Google" id="ProtNLM"/>
    </source>
</evidence>
<dbReference type="GO" id="GO:0042157">
    <property type="term" value="P:lipoprotein metabolic process"/>
    <property type="evidence" value="ECO:0007669"/>
    <property type="project" value="InterPro"/>
</dbReference>
<evidence type="ECO:0000313" key="3">
    <source>
        <dbReference type="EMBL" id="KAK2563672.1"/>
    </source>
</evidence>
<accession>A0AAD9V7A8</accession>